<sequence>MTFPRSLARVPLLAAALALAACSDSANPVQPDFRQPDADLTVALTCTVSTRGGEVRCTDGVAMGGGARGIILGGQNTYIRLASSNIQVTPGSLSFDVTVENMIAQPLGVAADGEVDSAGVRVFFVAGPSSTSGGSVTVANPDGMDSFTGPDQPYFQYEGGLFASSVTDEVSEPKTWTFGFTPEVENITFKVLVAAQLQWPDGFILNNPWVVTLDPQEAVEFTASVYNALGMPLPDEPVTWSSDAPAIASVNGPFITAGTSNGFAQLTAMSGTRPGLYPTWVSVCQSAVVGNGTSLPASLTDSDCFSSYGSETGTPTTDFYADLYRVTLEEGQTVTVTLDSGDQLDTFLLVTVPGLGVVTAFNDDDDQETLGVGSRVVFTAPISGVYVIEASTYNELDTGDYTLGVTIS</sequence>
<evidence type="ECO:0000313" key="4">
    <source>
        <dbReference type="Proteomes" id="UP000582837"/>
    </source>
</evidence>
<accession>A0A841H511</accession>
<dbReference type="InterPro" id="IPR007280">
    <property type="entry name" value="Peptidase_C_arc/bac"/>
</dbReference>
<gene>
    <name evidence="3" type="ORF">HNQ61_004730</name>
</gene>
<dbReference type="InterPro" id="IPR013783">
    <property type="entry name" value="Ig-like_fold"/>
</dbReference>
<keyword evidence="4" id="KW-1185">Reference proteome</keyword>
<feature type="domain" description="Peptidase C-terminal archaeal/bacterial" evidence="2">
    <location>
        <begin position="321"/>
        <end position="391"/>
    </location>
</feature>
<dbReference type="Gene3D" id="2.60.40.10">
    <property type="entry name" value="Immunoglobulins"/>
    <property type="match status" value="1"/>
</dbReference>
<dbReference type="SUPFAM" id="SSF49373">
    <property type="entry name" value="Invasin/intimin cell-adhesion fragments"/>
    <property type="match status" value="1"/>
</dbReference>
<comment type="caution">
    <text evidence="3">The sequence shown here is derived from an EMBL/GenBank/DDBJ whole genome shotgun (WGS) entry which is preliminary data.</text>
</comment>
<dbReference type="InterPro" id="IPR008964">
    <property type="entry name" value="Invasin/intimin_cell_adhesion"/>
</dbReference>
<dbReference type="Gene3D" id="2.60.120.380">
    <property type="match status" value="1"/>
</dbReference>
<dbReference type="EMBL" id="JACHIA010000020">
    <property type="protein sequence ID" value="MBB6073064.1"/>
    <property type="molecule type" value="Genomic_DNA"/>
</dbReference>
<keyword evidence="1" id="KW-0732">Signal</keyword>
<organism evidence="3 4">
    <name type="scientific">Longimicrobium terrae</name>
    <dbReference type="NCBI Taxonomy" id="1639882"/>
    <lineage>
        <taxon>Bacteria</taxon>
        <taxon>Pseudomonadati</taxon>
        <taxon>Gemmatimonadota</taxon>
        <taxon>Longimicrobiia</taxon>
        <taxon>Longimicrobiales</taxon>
        <taxon>Longimicrobiaceae</taxon>
        <taxon>Longimicrobium</taxon>
    </lineage>
</organism>
<evidence type="ECO:0000313" key="3">
    <source>
        <dbReference type="EMBL" id="MBB6073064.1"/>
    </source>
</evidence>
<dbReference type="Pfam" id="PF04151">
    <property type="entry name" value="PPC"/>
    <property type="match status" value="1"/>
</dbReference>
<proteinExistence type="predicted"/>
<name>A0A841H511_9BACT</name>
<dbReference type="AlphaFoldDB" id="A0A841H511"/>
<evidence type="ECO:0000256" key="1">
    <source>
        <dbReference type="SAM" id="SignalP"/>
    </source>
</evidence>
<dbReference type="RefSeq" id="WP_170040183.1">
    <property type="nucleotide sequence ID" value="NZ_JABDTL010000002.1"/>
</dbReference>
<protein>
    <recommendedName>
        <fullName evidence="2">Peptidase C-terminal archaeal/bacterial domain-containing protein</fullName>
    </recommendedName>
</protein>
<dbReference type="PROSITE" id="PS51257">
    <property type="entry name" value="PROKAR_LIPOPROTEIN"/>
    <property type="match status" value="1"/>
</dbReference>
<evidence type="ECO:0000259" key="2">
    <source>
        <dbReference type="Pfam" id="PF04151"/>
    </source>
</evidence>
<feature type="chain" id="PRO_5032886707" description="Peptidase C-terminal archaeal/bacterial domain-containing protein" evidence="1">
    <location>
        <begin position="21"/>
        <end position="408"/>
    </location>
</feature>
<dbReference type="Proteomes" id="UP000582837">
    <property type="component" value="Unassembled WGS sequence"/>
</dbReference>
<reference evidence="3 4" key="1">
    <citation type="submission" date="2020-08" db="EMBL/GenBank/DDBJ databases">
        <title>Genomic Encyclopedia of Type Strains, Phase IV (KMG-IV): sequencing the most valuable type-strain genomes for metagenomic binning, comparative biology and taxonomic classification.</title>
        <authorList>
            <person name="Goeker M."/>
        </authorList>
    </citation>
    <scope>NUCLEOTIDE SEQUENCE [LARGE SCALE GENOMIC DNA]</scope>
    <source>
        <strain evidence="3 4">DSM 29007</strain>
    </source>
</reference>
<feature type="signal peptide" evidence="1">
    <location>
        <begin position="1"/>
        <end position="20"/>
    </location>
</feature>